<proteinExistence type="inferred from homology"/>
<dbReference type="AlphaFoldDB" id="A0A1M5CQ12"/>
<feature type="region of interest" description="Disordered" evidence="2">
    <location>
        <begin position="1"/>
        <end position="21"/>
    </location>
</feature>
<comment type="similarity">
    <text evidence="1">Belongs to the PRORSD1 family.</text>
</comment>
<dbReference type="Gene3D" id="3.90.960.10">
    <property type="entry name" value="YbaK/aminoacyl-tRNA synthetase-associated domain"/>
    <property type="match status" value="1"/>
</dbReference>
<dbReference type="Pfam" id="PF04073">
    <property type="entry name" value="tRNA_edit"/>
    <property type="match status" value="1"/>
</dbReference>
<dbReference type="STRING" id="1122133.SAMN02745157_2426"/>
<dbReference type="PANTHER" id="PTHR31423">
    <property type="entry name" value="YBAK DOMAIN-CONTAINING PROTEIN"/>
    <property type="match status" value="1"/>
</dbReference>
<dbReference type="InterPro" id="IPR040285">
    <property type="entry name" value="ProX/PRXD1"/>
</dbReference>
<evidence type="ECO:0000313" key="5">
    <source>
        <dbReference type="Proteomes" id="UP000184485"/>
    </source>
</evidence>
<sequence length="192" mass="20579">MPKSDPLPHSPLQPVPVGAPTRKSREDLFGFLEGLGIATETIEHPALFTVADGKRLRLEMRGLHSKNLFLKDKKGRLFLVVAVEDSVVDLKRLHEAIGGSGRLSFGSADLLLDVLGVTPGSVTPFALLNDAPPRVTLVLDRRFLEGEAANFHPLVNTASTCIAAGDLLAFVRATGHEPLVIDFGMAELAADL</sequence>
<keyword evidence="5" id="KW-1185">Reference proteome</keyword>
<evidence type="ECO:0000256" key="1">
    <source>
        <dbReference type="ARBA" id="ARBA00010201"/>
    </source>
</evidence>
<dbReference type="CDD" id="cd04335">
    <property type="entry name" value="PrdX_deacylase"/>
    <property type="match status" value="1"/>
</dbReference>
<protein>
    <submittedName>
        <fullName evidence="4">Ala-tRNA(Pro) deacylase</fullName>
    </submittedName>
</protein>
<gene>
    <name evidence="4" type="ORF">SAMN02745157_2426</name>
</gene>
<dbReference type="GO" id="GO:0002161">
    <property type="term" value="F:aminoacyl-tRNA deacylase activity"/>
    <property type="evidence" value="ECO:0007669"/>
    <property type="project" value="InterPro"/>
</dbReference>
<feature type="domain" description="YbaK/aminoacyl-tRNA synthetase-associated" evidence="3">
    <location>
        <begin position="44"/>
        <end position="169"/>
    </location>
</feature>
<evidence type="ECO:0000259" key="3">
    <source>
        <dbReference type="Pfam" id="PF04073"/>
    </source>
</evidence>
<name>A0A1M5CQ12_9HYPH</name>
<organism evidence="4 5">
    <name type="scientific">Kaistia soli DSM 19436</name>
    <dbReference type="NCBI Taxonomy" id="1122133"/>
    <lineage>
        <taxon>Bacteria</taxon>
        <taxon>Pseudomonadati</taxon>
        <taxon>Pseudomonadota</taxon>
        <taxon>Alphaproteobacteria</taxon>
        <taxon>Hyphomicrobiales</taxon>
        <taxon>Kaistiaceae</taxon>
        <taxon>Kaistia</taxon>
    </lineage>
</organism>
<reference evidence="4 5" key="1">
    <citation type="submission" date="2016-11" db="EMBL/GenBank/DDBJ databases">
        <authorList>
            <person name="Jaros S."/>
            <person name="Januszkiewicz K."/>
            <person name="Wedrychowicz H."/>
        </authorList>
    </citation>
    <scope>NUCLEOTIDE SEQUENCE [LARGE SCALE GENOMIC DNA]</scope>
    <source>
        <strain evidence="4 5">DSM 19436</strain>
    </source>
</reference>
<dbReference type="Proteomes" id="UP000184485">
    <property type="component" value="Unassembled WGS sequence"/>
</dbReference>
<dbReference type="EMBL" id="FQUP01000002">
    <property type="protein sequence ID" value="SHF56844.1"/>
    <property type="molecule type" value="Genomic_DNA"/>
</dbReference>
<dbReference type="SUPFAM" id="SSF55826">
    <property type="entry name" value="YbaK/ProRS associated domain"/>
    <property type="match status" value="1"/>
</dbReference>
<evidence type="ECO:0000313" key="4">
    <source>
        <dbReference type="EMBL" id="SHF56844.1"/>
    </source>
</evidence>
<evidence type="ECO:0000256" key="2">
    <source>
        <dbReference type="SAM" id="MobiDB-lite"/>
    </source>
</evidence>
<dbReference type="InterPro" id="IPR007214">
    <property type="entry name" value="YbaK/aa-tRNA-synth-assoc-dom"/>
</dbReference>
<dbReference type="InterPro" id="IPR036754">
    <property type="entry name" value="YbaK/aa-tRNA-synt-asso_dom_sf"/>
</dbReference>
<accession>A0A1M5CQ12</accession>
<dbReference type="PANTHER" id="PTHR31423:SF3">
    <property type="entry name" value="PROLYL-TRNA SYNTHETASE ASSOCIATED DOMAIN-CONTAINING PROTEIN 1-RELATED"/>
    <property type="match status" value="1"/>
</dbReference>
<dbReference type="FunFam" id="3.90.960.10:FF:000005">
    <property type="entry name" value="Putative prolyl-tRNA synthetase"/>
    <property type="match status" value="1"/>
</dbReference>